<protein>
    <submittedName>
        <fullName evidence="4">Threonine-phosphate decarboxylase</fullName>
    </submittedName>
</protein>
<dbReference type="SUPFAM" id="SSF53383">
    <property type="entry name" value="PLP-dependent transferases"/>
    <property type="match status" value="1"/>
</dbReference>
<evidence type="ECO:0000256" key="2">
    <source>
        <dbReference type="ARBA" id="ARBA00022898"/>
    </source>
</evidence>
<dbReference type="InterPro" id="IPR004839">
    <property type="entry name" value="Aminotransferase_I/II_large"/>
</dbReference>
<sequence>MTPPGGARDHGGGLDAAIALHGGAREAWIDLSTGINPRPYPVPEIPPEAFTALPDHAAAERLEAAARAFWMVPDGAAVLAAPGASSLIANIPRLAPPGRARIVERTYNEHEAAFRAGSWDITRTEPEGGPPAEARVVVHPNNPTGHMWSGEDEPDTRALTVIDESFCDVILGNTRVRDWSLKPGVVILKSLGKFWGLAGVRLGFAIGDPAMVARLGEMLGPWPVSGVAQHIGRVALEDMDWANRARQILNVEVARMDALVQARGAEVIGGTALFRLYEVDDAARWQDRLARGKVWSRTFPYAPTWLRLGLPPQGRWDQLEAALA</sequence>
<feature type="domain" description="Aminotransferase class I/classII large" evidence="3">
    <location>
        <begin position="132"/>
        <end position="322"/>
    </location>
</feature>
<comment type="cofactor">
    <cofactor evidence="1">
        <name>pyridoxal 5'-phosphate</name>
        <dbReference type="ChEBI" id="CHEBI:597326"/>
    </cofactor>
</comment>
<comment type="caution">
    <text evidence="4">The sequence shown here is derived from an EMBL/GenBank/DDBJ whole genome shotgun (WGS) entry which is preliminary data.</text>
</comment>
<accession>A0ABQ1QPZ3</accession>
<dbReference type="InterPro" id="IPR015421">
    <property type="entry name" value="PyrdxlP-dep_Trfase_major"/>
</dbReference>
<dbReference type="InterPro" id="IPR015422">
    <property type="entry name" value="PyrdxlP-dep_Trfase_small"/>
</dbReference>
<dbReference type="PANTHER" id="PTHR42885:SF1">
    <property type="entry name" value="THREONINE-PHOSPHATE DECARBOXYLASE"/>
    <property type="match status" value="1"/>
</dbReference>
<dbReference type="PANTHER" id="PTHR42885">
    <property type="entry name" value="HISTIDINOL-PHOSPHATE AMINOTRANSFERASE-RELATED"/>
    <property type="match status" value="1"/>
</dbReference>
<dbReference type="InterPro" id="IPR015424">
    <property type="entry name" value="PyrdxlP-dep_Trfase"/>
</dbReference>
<dbReference type="Pfam" id="PF00155">
    <property type="entry name" value="Aminotran_1_2"/>
    <property type="match status" value="1"/>
</dbReference>
<organism evidence="4 5">
    <name type="scientific">Sinisalibacter lacisalsi</name>
    <dbReference type="NCBI Taxonomy" id="1526570"/>
    <lineage>
        <taxon>Bacteria</taxon>
        <taxon>Pseudomonadati</taxon>
        <taxon>Pseudomonadota</taxon>
        <taxon>Alphaproteobacteria</taxon>
        <taxon>Rhodobacterales</taxon>
        <taxon>Roseobacteraceae</taxon>
        <taxon>Sinisalibacter</taxon>
    </lineage>
</organism>
<dbReference type="Gene3D" id="3.90.1150.10">
    <property type="entry name" value="Aspartate Aminotransferase, domain 1"/>
    <property type="match status" value="1"/>
</dbReference>
<dbReference type="EMBL" id="BMGI01000003">
    <property type="protein sequence ID" value="GGD36688.1"/>
    <property type="molecule type" value="Genomic_DNA"/>
</dbReference>
<dbReference type="Gene3D" id="3.40.640.10">
    <property type="entry name" value="Type I PLP-dependent aspartate aminotransferase-like (Major domain)"/>
    <property type="match status" value="1"/>
</dbReference>
<dbReference type="Proteomes" id="UP000617355">
    <property type="component" value="Unassembled WGS sequence"/>
</dbReference>
<evidence type="ECO:0000313" key="5">
    <source>
        <dbReference type="Proteomes" id="UP000617355"/>
    </source>
</evidence>
<name>A0ABQ1QPZ3_9RHOB</name>
<keyword evidence="5" id="KW-1185">Reference proteome</keyword>
<evidence type="ECO:0000256" key="1">
    <source>
        <dbReference type="ARBA" id="ARBA00001933"/>
    </source>
</evidence>
<evidence type="ECO:0000259" key="3">
    <source>
        <dbReference type="Pfam" id="PF00155"/>
    </source>
</evidence>
<gene>
    <name evidence="4" type="primary">cobC</name>
    <name evidence="4" type="ORF">GCM10011358_20660</name>
</gene>
<keyword evidence="2" id="KW-0663">Pyridoxal phosphate</keyword>
<reference evidence="5" key="1">
    <citation type="journal article" date="2019" name="Int. J. Syst. Evol. Microbiol.">
        <title>The Global Catalogue of Microorganisms (GCM) 10K type strain sequencing project: providing services to taxonomists for standard genome sequencing and annotation.</title>
        <authorList>
            <consortium name="The Broad Institute Genomics Platform"/>
            <consortium name="The Broad Institute Genome Sequencing Center for Infectious Disease"/>
            <person name="Wu L."/>
            <person name="Ma J."/>
        </authorList>
    </citation>
    <scope>NUCLEOTIDE SEQUENCE [LARGE SCALE GENOMIC DNA]</scope>
    <source>
        <strain evidence="5">CGMCC 1.12922</strain>
    </source>
</reference>
<dbReference type="RefSeq" id="WP_188527574.1">
    <property type="nucleotide sequence ID" value="NZ_BMGI01000003.1"/>
</dbReference>
<proteinExistence type="predicted"/>
<evidence type="ECO:0000313" key="4">
    <source>
        <dbReference type="EMBL" id="GGD36688.1"/>
    </source>
</evidence>